<keyword evidence="2" id="KW-1185">Reference proteome</keyword>
<dbReference type="AlphaFoldDB" id="A0A1X0NNU1"/>
<dbReference type="InterPro" id="IPR027417">
    <property type="entry name" value="P-loop_NTPase"/>
</dbReference>
<accession>A0A1X0NNU1</accession>
<dbReference type="OrthoDB" id="365445at2759"/>
<name>A0A1X0NNU1_9TRYP</name>
<dbReference type="VEuPathDB" id="TriTrypDB:TM35_000292560"/>
<dbReference type="GeneID" id="39988193"/>
<evidence type="ECO:0000313" key="2">
    <source>
        <dbReference type="Proteomes" id="UP000192257"/>
    </source>
</evidence>
<dbReference type="PANTHER" id="PTHR46688:SF1">
    <property type="entry name" value="ADP-RIBOSYLATION FACTOR-LIKE PROTEIN 16"/>
    <property type="match status" value="1"/>
</dbReference>
<comment type="caution">
    <text evidence="1">The sequence shown here is derived from an EMBL/GenBank/DDBJ whole genome shotgun (WGS) entry which is preliminary data.</text>
</comment>
<dbReference type="RefSeq" id="XP_028880440.1">
    <property type="nucleotide sequence ID" value="XM_029028413.1"/>
</dbReference>
<proteinExistence type="predicted"/>
<sequence>MSETLIVYVLGPSASGKTSLLQQLSRMCESKTIRSHPVHYPSTQGQDLYSIVVHAPKQKSISCRVELRELGGEMVTMWEKFLELPMKSTQIECRTKYALMFVVDALTPHLLPQASVVFSKLKNFDGVCKEWPAIVMLNKVAARNAITEREVEFFFSGVGCEKVQILSVDSWNGLGLGDVLEWIKHVAFSC</sequence>
<gene>
    <name evidence="1" type="ORF">TM35_000292560</name>
</gene>
<dbReference type="PANTHER" id="PTHR46688">
    <property type="entry name" value="ADP-RIBOSYLATION FACTOR-LIKE PROTEIN 16"/>
    <property type="match status" value="1"/>
</dbReference>
<organism evidence="1 2">
    <name type="scientific">Trypanosoma theileri</name>
    <dbReference type="NCBI Taxonomy" id="67003"/>
    <lineage>
        <taxon>Eukaryota</taxon>
        <taxon>Discoba</taxon>
        <taxon>Euglenozoa</taxon>
        <taxon>Kinetoplastea</taxon>
        <taxon>Metakinetoplastina</taxon>
        <taxon>Trypanosomatida</taxon>
        <taxon>Trypanosomatidae</taxon>
        <taxon>Trypanosoma</taxon>
    </lineage>
</organism>
<reference evidence="1 2" key="1">
    <citation type="submission" date="2017-03" db="EMBL/GenBank/DDBJ databases">
        <title>An alternative strategy for trypanosome survival in the mammalian bloodstream revealed through genome and transcriptome analysis of the ubiquitous bovine parasite Trypanosoma (Megatrypanum) theileri.</title>
        <authorList>
            <person name="Kelly S."/>
            <person name="Ivens A."/>
            <person name="Mott A."/>
            <person name="O'Neill E."/>
            <person name="Emms D."/>
            <person name="Macleod O."/>
            <person name="Voorheis P."/>
            <person name="Matthews J."/>
            <person name="Matthews K."/>
            <person name="Carrington M."/>
        </authorList>
    </citation>
    <scope>NUCLEOTIDE SEQUENCE [LARGE SCALE GENOMIC DNA]</scope>
    <source>
        <strain evidence="1">Edinburgh</strain>
    </source>
</reference>
<dbReference type="Proteomes" id="UP000192257">
    <property type="component" value="Unassembled WGS sequence"/>
</dbReference>
<dbReference type="SUPFAM" id="SSF52540">
    <property type="entry name" value="P-loop containing nucleoside triphosphate hydrolases"/>
    <property type="match status" value="1"/>
</dbReference>
<dbReference type="Gene3D" id="3.40.50.300">
    <property type="entry name" value="P-loop containing nucleotide triphosphate hydrolases"/>
    <property type="match status" value="1"/>
</dbReference>
<protein>
    <submittedName>
        <fullName evidence="1">ADP-ribosylation factor-like protein 16</fullName>
    </submittedName>
</protein>
<dbReference type="EMBL" id="NBCO01000029">
    <property type="protein sequence ID" value="ORC86374.1"/>
    <property type="molecule type" value="Genomic_DNA"/>
</dbReference>
<evidence type="ECO:0000313" key="1">
    <source>
        <dbReference type="EMBL" id="ORC86374.1"/>
    </source>
</evidence>